<proteinExistence type="predicted"/>
<evidence type="ECO:0000259" key="2">
    <source>
        <dbReference type="PROSITE" id="PS50280"/>
    </source>
</evidence>
<dbReference type="PANTHER" id="PTHR46455:SF5">
    <property type="entry name" value="SET AND MYND DOMAIN CONTAINING, ARTHROPOD-SPECIFIC, MEMBER 4, ISOFORM A"/>
    <property type="match status" value="1"/>
</dbReference>
<comment type="caution">
    <text evidence="3">The sequence shown here is derived from an EMBL/GenBank/DDBJ whole genome shotgun (WGS) entry which is preliminary data.</text>
</comment>
<accession>A0A1D2MLC4</accession>
<name>A0A1D2MLC4_ORCCI</name>
<dbReference type="GO" id="GO:0008170">
    <property type="term" value="F:N-methyltransferase activity"/>
    <property type="evidence" value="ECO:0007669"/>
    <property type="project" value="UniProtKB-ARBA"/>
</dbReference>
<evidence type="ECO:0000256" key="1">
    <source>
        <dbReference type="SAM" id="MobiDB-lite"/>
    </source>
</evidence>
<protein>
    <submittedName>
        <fullName evidence="3">Protein msta, isoform A</fullName>
    </submittedName>
</protein>
<dbReference type="GO" id="GO:0008757">
    <property type="term" value="F:S-adenosylmethionine-dependent methyltransferase activity"/>
    <property type="evidence" value="ECO:0007669"/>
    <property type="project" value="UniProtKB-ARBA"/>
</dbReference>
<gene>
    <name evidence="3" type="ORF">Ocin01_13011</name>
</gene>
<dbReference type="InterPro" id="IPR053010">
    <property type="entry name" value="SET_SmydA-8"/>
</dbReference>
<dbReference type="Gene3D" id="2.170.270.10">
    <property type="entry name" value="SET domain"/>
    <property type="match status" value="1"/>
</dbReference>
<feature type="region of interest" description="Disordered" evidence="1">
    <location>
        <begin position="1"/>
        <end position="21"/>
    </location>
</feature>
<feature type="domain" description="SET" evidence="2">
    <location>
        <begin position="435"/>
        <end position="535"/>
    </location>
</feature>
<dbReference type="OrthoDB" id="265717at2759"/>
<dbReference type="Proteomes" id="UP000094527">
    <property type="component" value="Unassembled WGS sequence"/>
</dbReference>
<dbReference type="InterPro" id="IPR046341">
    <property type="entry name" value="SET_dom_sf"/>
</dbReference>
<dbReference type="Gene3D" id="6.10.140.2220">
    <property type="match status" value="1"/>
</dbReference>
<dbReference type="EMBL" id="LJIJ01000935">
    <property type="protein sequence ID" value="ODM93675.1"/>
    <property type="molecule type" value="Genomic_DNA"/>
</dbReference>
<dbReference type="AlphaFoldDB" id="A0A1D2MLC4"/>
<dbReference type="STRING" id="48709.A0A1D2MLC4"/>
<dbReference type="SUPFAM" id="SSF82199">
    <property type="entry name" value="SET domain"/>
    <property type="match status" value="1"/>
</dbReference>
<feature type="compositionally biased region" description="Acidic residues" evidence="1">
    <location>
        <begin position="12"/>
        <end position="21"/>
    </location>
</feature>
<dbReference type="GO" id="GO:0008276">
    <property type="term" value="F:protein methyltransferase activity"/>
    <property type="evidence" value="ECO:0007669"/>
    <property type="project" value="UniProtKB-ARBA"/>
</dbReference>
<keyword evidence="4" id="KW-1185">Reference proteome</keyword>
<organism evidence="3 4">
    <name type="scientific">Orchesella cincta</name>
    <name type="common">Springtail</name>
    <name type="synonym">Podura cincta</name>
    <dbReference type="NCBI Taxonomy" id="48709"/>
    <lineage>
        <taxon>Eukaryota</taxon>
        <taxon>Metazoa</taxon>
        <taxon>Ecdysozoa</taxon>
        <taxon>Arthropoda</taxon>
        <taxon>Hexapoda</taxon>
        <taxon>Collembola</taxon>
        <taxon>Entomobryomorpha</taxon>
        <taxon>Entomobryoidea</taxon>
        <taxon>Orchesellidae</taxon>
        <taxon>Orchesellinae</taxon>
        <taxon>Orchesella</taxon>
    </lineage>
</organism>
<reference evidence="3 4" key="1">
    <citation type="journal article" date="2016" name="Genome Biol. Evol.">
        <title>Gene Family Evolution Reflects Adaptation to Soil Environmental Stressors in the Genome of the Collembolan Orchesella cincta.</title>
        <authorList>
            <person name="Faddeeva-Vakhrusheva A."/>
            <person name="Derks M.F."/>
            <person name="Anvar S.Y."/>
            <person name="Agamennone V."/>
            <person name="Suring W."/>
            <person name="Smit S."/>
            <person name="van Straalen N.M."/>
            <person name="Roelofs D."/>
        </authorList>
    </citation>
    <scope>NUCLEOTIDE SEQUENCE [LARGE SCALE GENOMIC DNA]</scope>
    <source>
        <tissue evidence="3">Mixed pool</tissue>
    </source>
</reference>
<dbReference type="PROSITE" id="PS50280">
    <property type="entry name" value="SET"/>
    <property type="match status" value="1"/>
</dbReference>
<evidence type="ECO:0000313" key="4">
    <source>
        <dbReference type="Proteomes" id="UP000094527"/>
    </source>
</evidence>
<evidence type="ECO:0000313" key="3">
    <source>
        <dbReference type="EMBL" id="ODM93675.1"/>
    </source>
</evidence>
<dbReference type="InterPro" id="IPR001214">
    <property type="entry name" value="SET_dom"/>
</dbReference>
<dbReference type="PANTHER" id="PTHR46455">
    <property type="entry name" value="SET AND MYND DOMAIN CONTAINING, ARTHROPOD-SPECIFIC, MEMBER 4, ISOFORM A"/>
    <property type="match status" value="1"/>
</dbReference>
<dbReference type="Gene3D" id="1.10.220.160">
    <property type="match status" value="1"/>
</dbReference>
<sequence>MSHKEMSVWVDRDDDDDDDEYEKTTALLPQLVGKLPSQYIMDPLSKRNIEPEPEEQSEVPYEYMTLERPQPGNLDETLDLDDNRVPSNLRVVVNNFKDTLTRSKISAESLIYRMLDGVKNNAQTPKQVIENVTERLKSQVNSYQQRITIVQTATNLLKISTPNRLTGEDMEPIEQQGLESLGGPVYVEVHDKTRHKGPHAKTQKPEPAVIDETAIAKYMMKKTVDGLKKQGSLSKLNPAEVCVIPDCNKKATCECTICGKLLYCSSKHLKLHSQAHAASCKKYRLSPDKCVMAARECKTGDTILVDIPVAVFPHNRQNSQDHQFPANYCTKCCTNFNCATELCSGECKLRVCSNQQQCVPPKYGATSHSESECAAISCHYIRQKWLNLRATDSIIGLARTVLQKPKNEVNLKKLLLRMSSLMKVDQIPNTSAFNAKLELFRKYLDVSDRVISDEDLKRLDAAFTRFGRNNGLDVFIPAQYDFNNKRDIRGFYTEASYMLHSCIPNSAVIGDPNSRLYVQAYKTIRKGDPITICYDNRCVFWPIWRRRNYLKSDYDFTCKCPRCTSISDLDTYFSVFPCSRSSCSSYIVPEDPLVSQSNWICKSCGIADIPYQRVEHLIMRLEEEIEQVSGSAIALWEKITDLINEKYVHWNHFIVFNACVKLFNMVWKQLNNQHPSTTQWYYKDEGRTVPAANTLLDLTVKFMPYGYQAEHCLALRVAGVVKMHELAEKVKDESVENSVVEEFVHATYFRSEVFVKKPLYEIIPLNMTQSEHANLQTFEFKALCNVYESLARFYGIYEEWDATTPYLLKFITFMVDKNPTLPARIKLDQYSTNTVL</sequence>
<dbReference type="Pfam" id="PF00856">
    <property type="entry name" value="SET"/>
    <property type="match status" value="1"/>
</dbReference>
<dbReference type="CDD" id="cd20071">
    <property type="entry name" value="SET_SMYD"/>
    <property type="match status" value="1"/>
</dbReference>